<dbReference type="PANTHER" id="PTHR32089">
    <property type="entry name" value="METHYL-ACCEPTING CHEMOTAXIS PROTEIN MCPB"/>
    <property type="match status" value="1"/>
</dbReference>
<keyword evidence="4" id="KW-0812">Transmembrane</keyword>
<dbReference type="Gene3D" id="3.30.450.20">
    <property type="entry name" value="PAS domain"/>
    <property type="match status" value="1"/>
</dbReference>
<evidence type="ECO:0000256" key="4">
    <source>
        <dbReference type="SAM" id="Phobius"/>
    </source>
</evidence>
<dbReference type="SMART" id="SM00283">
    <property type="entry name" value="MA"/>
    <property type="match status" value="1"/>
</dbReference>
<reference evidence="7" key="1">
    <citation type="journal article" date="2019" name="Int. J. Syst. Evol. Microbiol.">
        <title>The Global Catalogue of Microorganisms (GCM) 10K type strain sequencing project: providing services to taxonomists for standard genome sequencing and annotation.</title>
        <authorList>
            <consortium name="The Broad Institute Genomics Platform"/>
            <consortium name="The Broad Institute Genome Sequencing Center for Infectious Disease"/>
            <person name="Wu L."/>
            <person name="Ma J."/>
        </authorList>
    </citation>
    <scope>NUCLEOTIDE SEQUENCE [LARGE SCALE GENOMIC DNA]</scope>
    <source>
        <strain evidence="7">CGMCC 1.7003</strain>
    </source>
</reference>
<name>A0ABQ3KVF8_9ALTE</name>
<protein>
    <submittedName>
        <fullName evidence="6">Chemotaxis protein</fullName>
    </submittedName>
</protein>
<proteinExistence type="predicted"/>
<comment type="subcellular location">
    <subcellularLocation>
        <location evidence="1">Membrane</location>
    </subcellularLocation>
</comment>
<evidence type="ECO:0000256" key="3">
    <source>
        <dbReference type="PROSITE-ProRule" id="PRU00284"/>
    </source>
</evidence>
<feature type="transmembrane region" description="Helical" evidence="4">
    <location>
        <begin position="296"/>
        <end position="323"/>
    </location>
</feature>
<feature type="transmembrane region" description="Helical" evidence="4">
    <location>
        <begin position="9"/>
        <end position="30"/>
    </location>
</feature>
<keyword evidence="4" id="KW-1133">Transmembrane helix</keyword>
<evidence type="ECO:0000256" key="1">
    <source>
        <dbReference type="ARBA" id="ARBA00004370"/>
    </source>
</evidence>
<feature type="domain" description="Methyl-accepting transducer" evidence="5">
    <location>
        <begin position="379"/>
        <end position="615"/>
    </location>
</feature>
<sequence>MGFSNKIKVISLIIVLLPLIIATTVITLLARSELFTEAEARLIAVREIKERNIAAMLNEFSAGLEVAISSVSQLTTLQQIDQLEQSLPGINQQLGFYDIFVIDSKGDIIYTVAKEADLHTNLNSGPYRDSGLGKLYQAVKSQPERLLMADFSPYAPSNNEAAAFLGKRINLGGDAIVVAAQLSIDKINSVMQIRAGMGQSGETYLVGTDNRMRSDSFLDPVNRNIQASFRGSVAINGVDTAAVQQALAGQSGVLRVNDYNNNPVLSAYAPIDMFGVRWALLAEIDIAEITAPAQRMLVSGLILSAIAVLLAVLAAQLVCRIVITPLGGEPNDMCQLTSVIASGDFTTQLQVPDKPNHVMGWLAKMQHTLKGLIAQLMGISKELEMTATQNSAAITQADGSIQLQARETDMLATAVEEMSYAAAEIGKNSALAADEVKASQQAGEHLVKTLEATQISLQHTMHSFTQIHQEVAHLDQDSKKISVVLSVINAIAEQTNLLALNAAIEAARAGEHGRGFAVVADEVRQLAFRVQEAIKDISSVLNGITTQSDSLAKHSVICANESEKTLTQAQSMATAVTDIRSRLATLKDLMIQTATAAEEQTTVSATLAHSISRLSAAAEENSTAISQVAVSTQQLLGMAQTLGHSAGQFRV</sequence>
<organism evidence="6 7">
    <name type="scientific">Alishewanella longhuensis</name>
    <dbReference type="NCBI Taxonomy" id="1091037"/>
    <lineage>
        <taxon>Bacteria</taxon>
        <taxon>Pseudomonadati</taxon>
        <taxon>Pseudomonadota</taxon>
        <taxon>Gammaproteobacteria</taxon>
        <taxon>Alteromonadales</taxon>
        <taxon>Alteromonadaceae</taxon>
        <taxon>Alishewanella</taxon>
    </lineage>
</organism>
<accession>A0ABQ3KVF8</accession>
<dbReference type="PROSITE" id="PS50111">
    <property type="entry name" value="CHEMOTAXIS_TRANSDUC_2"/>
    <property type="match status" value="1"/>
</dbReference>
<keyword evidence="7" id="KW-1185">Reference proteome</keyword>
<keyword evidence="2 3" id="KW-0807">Transducer</keyword>
<dbReference type="RefSeq" id="WP_189430512.1">
    <property type="nucleotide sequence ID" value="NZ_BNAO01000002.1"/>
</dbReference>
<dbReference type="SUPFAM" id="SSF58104">
    <property type="entry name" value="Methyl-accepting chemotaxis protein (MCP) signaling domain"/>
    <property type="match status" value="1"/>
</dbReference>
<dbReference type="EMBL" id="BNAO01000002">
    <property type="protein sequence ID" value="GHG62868.1"/>
    <property type="molecule type" value="Genomic_DNA"/>
</dbReference>
<comment type="caution">
    <text evidence="6">The sequence shown here is derived from an EMBL/GenBank/DDBJ whole genome shotgun (WGS) entry which is preliminary data.</text>
</comment>
<gene>
    <name evidence="6" type="ORF">GCM10010919_08100</name>
</gene>
<dbReference type="PANTHER" id="PTHR32089:SF70">
    <property type="entry name" value="ENERGY TAXIS MODULATING METHYL ACCEPTING SENSORY TRANSDUCER"/>
    <property type="match status" value="1"/>
</dbReference>
<dbReference type="Gene3D" id="1.10.287.950">
    <property type="entry name" value="Methyl-accepting chemotaxis protein"/>
    <property type="match status" value="1"/>
</dbReference>
<dbReference type="Pfam" id="PF00015">
    <property type="entry name" value="MCPsignal"/>
    <property type="match status" value="1"/>
</dbReference>
<dbReference type="CDD" id="cd18774">
    <property type="entry name" value="PDC2_HK_sensor"/>
    <property type="match status" value="1"/>
</dbReference>
<evidence type="ECO:0000313" key="6">
    <source>
        <dbReference type="EMBL" id="GHG62868.1"/>
    </source>
</evidence>
<dbReference type="Proteomes" id="UP000659697">
    <property type="component" value="Unassembled WGS sequence"/>
</dbReference>
<evidence type="ECO:0000313" key="7">
    <source>
        <dbReference type="Proteomes" id="UP000659697"/>
    </source>
</evidence>
<evidence type="ECO:0000259" key="5">
    <source>
        <dbReference type="PROSITE" id="PS50111"/>
    </source>
</evidence>
<keyword evidence="4" id="KW-0472">Membrane</keyword>
<evidence type="ECO:0000256" key="2">
    <source>
        <dbReference type="ARBA" id="ARBA00023224"/>
    </source>
</evidence>
<dbReference type="InterPro" id="IPR004089">
    <property type="entry name" value="MCPsignal_dom"/>
</dbReference>